<dbReference type="SUPFAM" id="SSF117281">
    <property type="entry name" value="Kelch motif"/>
    <property type="match status" value="1"/>
</dbReference>
<dbReference type="Pfam" id="PF01344">
    <property type="entry name" value="Kelch_1"/>
    <property type="match status" value="1"/>
</dbReference>
<dbReference type="Gene3D" id="1.25.40.420">
    <property type="match status" value="1"/>
</dbReference>
<dbReference type="Pfam" id="PF21536">
    <property type="entry name" value="BTB_KLHL33"/>
    <property type="match status" value="1"/>
</dbReference>
<feature type="domain" description="BTB" evidence="3">
    <location>
        <begin position="64"/>
        <end position="135"/>
    </location>
</feature>
<organism evidence="4 5">
    <name type="scientific">Gambusia affinis</name>
    <name type="common">Western mosquitofish</name>
    <name type="synonym">Heterandria affinis</name>
    <dbReference type="NCBI Taxonomy" id="33528"/>
    <lineage>
        <taxon>Eukaryota</taxon>
        <taxon>Metazoa</taxon>
        <taxon>Chordata</taxon>
        <taxon>Craniata</taxon>
        <taxon>Vertebrata</taxon>
        <taxon>Euteleostomi</taxon>
        <taxon>Actinopterygii</taxon>
        <taxon>Neopterygii</taxon>
        <taxon>Teleostei</taxon>
        <taxon>Neoteleostei</taxon>
        <taxon>Acanthomorphata</taxon>
        <taxon>Ovalentaria</taxon>
        <taxon>Atherinomorphae</taxon>
        <taxon>Cyprinodontiformes</taxon>
        <taxon>Poeciliidae</taxon>
        <taxon>Poeciliinae</taxon>
        <taxon>Gambusia</taxon>
    </lineage>
</organism>
<keyword evidence="1" id="KW-0880">Kelch repeat</keyword>
<keyword evidence="5" id="KW-1185">Reference proteome</keyword>
<sequence>MKEIPDFLTPLGFGAVLEFAYYGHVDHLEDGETMEVLNACEYLHMGRLRKRLTQRVTTSASKEKDKSLVMIKDMWDKGLGSHRVVLAAGGDYFRALLCGGMRESREDTVRLRGLSSWVIEAVVGFFYTGQLGLSWARIWELTDALHQFQLKGALSLCTDFLQGRMDESTCLDVLVLAETFGLVQLGQAAEEYVLTHFQLVSAEEKFKDVPFVLLDRLLDKDSLCVDREVLVLVGGDAVDDDFMKRVPSQSLWYAQQFHRGPGLMRKIEWKLLTKIPEPPRFRHSVCLFNNKLYILGGRKYYGLDLTQWKWEQLPDMLCPRDYFAALCLDSKVFVLGGNYDDSQYTDDVEFYSPEENTWRSTRPLEVAVCGHAAAVLDGQIYVSGGCDSYHRCSPSLWTYHPSRGCFPRSPMSVGGGRAGHVMLAVGGRLVVAGGLQPLWLGFGDQLLCEVYDPACDSWSSFPALPRPHLSPGGTVLDGRLYVVGGSSANTARDTKWVHCYDPKKECWENLGAMPHPYTDLAVCALPLPNLTR</sequence>
<keyword evidence="2" id="KW-0677">Repeat</keyword>
<dbReference type="PIRSF" id="PIRSF037037">
    <property type="entry name" value="Kelch-like_protein_gigaxonin"/>
    <property type="match status" value="1"/>
</dbReference>
<dbReference type="STRING" id="33528.ENSGAFP00000008843"/>
<dbReference type="Gene3D" id="3.30.710.10">
    <property type="entry name" value="Potassium Channel Kv1.1, Chain A"/>
    <property type="match status" value="1"/>
</dbReference>
<name>A0A315VAJ3_GAMAF</name>
<dbReference type="Pfam" id="PF07707">
    <property type="entry name" value="BACK"/>
    <property type="match status" value="1"/>
</dbReference>
<evidence type="ECO:0000259" key="3">
    <source>
        <dbReference type="PROSITE" id="PS50097"/>
    </source>
</evidence>
<dbReference type="InterPro" id="IPR011705">
    <property type="entry name" value="BACK"/>
</dbReference>
<dbReference type="Pfam" id="PF24681">
    <property type="entry name" value="Kelch_KLHDC2_KLHL20_DRC7"/>
    <property type="match status" value="1"/>
</dbReference>
<evidence type="ECO:0000256" key="2">
    <source>
        <dbReference type="ARBA" id="ARBA00022737"/>
    </source>
</evidence>
<gene>
    <name evidence="4" type="ORF">CCH79_00015834</name>
</gene>
<dbReference type="SUPFAM" id="SSF54695">
    <property type="entry name" value="POZ domain"/>
    <property type="match status" value="1"/>
</dbReference>
<evidence type="ECO:0000256" key="1">
    <source>
        <dbReference type="ARBA" id="ARBA00022441"/>
    </source>
</evidence>
<dbReference type="InterPro" id="IPR011333">
    <property type="entry name" value="SKP1/BTB/POZ_sf"/>
</dbReference>
<dbReference type="PANTHER" id="PTHR45632">
    <property type="entry name" value="LD33804P"/>
    <property type="match status" value="1"/>
</dbReference>
<protein>
    <recommendedName>
        <fullName evidence="3">BTB domain-containing protein</fullName>
    </recommendedName>
</protein>
<dbReference type="InterPro" id="IPR006652">
    <property type="entry name" value="Kelch_1"/>
</dbReference>
<dbReference type="InterPro" id="IPR000210">
    <property type="entry name" value="BTB/POZ_dom"/>
</dbReference>
<dbReference type="AlphaFoldDB" id="A0A315VAJ3"/>
<proteinExistence type="predicted"/>
<evidence type="ECO:0000313" key="5">
    <source>
        <dbReference type="Proteomes" id="UP000250572"/>
    </source>
</evidence>
<dbReference type="InterPro" id="IPR015915">
    <property type="entry name" value="Kelch-typ_b-propeller"/>
</dbReference>
<accession>A0A315VAJ3</accession>
<dbReference type="InterPro" id="IPR017096">
    <property type="entry name" value="BTB-kelch_protein"/>
</dbReference>
<reference evidence="4 5" key="1">
    <citation type="journal article" date="2018" name="G3 (Bethesda)">
        <title>A High-Quality Reference Genome for the Invasive Mosquitofish Gambusia affinis Using a Chicago Library.</title>
        <authorList>
            <person name="Hoffberg S.L."/>
            <person name="Troendle N.J."/>
            <person name="Glenn T.C."/>
            <person name="Mahmud O."/>
            <person name="Louha S."/>
            <person name="Chalopin D."/>
            <person name="Bennetzen J.L."/>
            <person name="Mauricio R."/>
        </authorList>
    </citation>
    <scope>NUCLEOTIDE SEQUENCE [LARGE SCALE GENOMIC DNA]</scope>
    <source>
        <strain evidence="4">NE01/NJP1002.9</strain>
        <tissue evidence="4">Muscle</tissue>
    </source>
</reference>
<dbReference type="EMBL" id="NHOQ01002060">
    <property type="protein sequence ID" value="PWA19838.1"/>
    <property type="molecule type" value="Genomic_DNA"/>
</dbReference>
<evidence type="ECO:0000313" key="4">
    <source>
        <dbReference type="EMBL" id="PWA19838.1"/>
    </source>
</evidence>
<dbReference type="Proteomes" id="UP000250572">
    <property type="component" value="Unassembled WGS sequence"/>
</dbReference>
<dbReference type="Gene3D" id="2.120.10.80">
    <property type="entry name" value="Kelch-type beta propeller"/>
    <property type="match status" value="1"/>
</dbReference>
<dbReference type="SMART" id="SM00612">
    <property type="entry name" value="Kelch"/>
    <property type="match status" value="5"/>
</dbReference>
<dbReference type="SMART" id="SM00875">
    <property type="entry name" value="BACK"/>
    <property type="match status" value="1"/>
</dbReference>
<dbReference type="PANTHER" id="PTHR45632:SF14">
    <property type="entry name" value="KELCH-LIKE PROTEIN 33"/>
    <property type="match status" value="1"/>
</dbReference>
<comment type="caution">
    <text evidence="4">The sequence shown here is derived from an EMBL/GenBank/DDBJ whole genome shotgun (WGS) entry which is preliminary data.</text>
</comment>
<dbReference type="PROSITE" id="PS50097">
    <property type="entry name" value="BTB"/>
    <property type="match status" value="1"/>
</dbReference>